<organism evidence="1 2">
    <name type="scientific">Strongylus vulgaris</name>
    <name type="common">Blood worm</name>
    <dbReference type="NCBI Taxonomy" id="40348"/>
    <lineage>
        <taxon>Eukaryota</taxon>
        <taxon>Metazoa</taxon>
        <taxon>Ecdysozoa</taxon>
        <taxon>Nematoda</taxon>
        <taxon>Chromadorea</taxon>
        <taxon>Rhabditida</taxon>
        <taxon>Rhabditina</taxon>
        <taxon>Rhabditomorpha</taxon>
        <taxon>Strongyloidea</taxon>
        <taxon>Strongylidae</taxon>
        <taxon>Strongylus</taxon>
    </lineage>
</organism>
<keyword evidence="2" id="KW-1185">Reference proteome</keyword>
<accession>A0A3P7IJG0</accession>
<name>A0A3P7IJG0_STRVU</name>
<evidence type="ECO:0000313" key="1">
    <source>
        <dbReference type="EMBL" id="VDM73170.1"/>
    </source>
</evidence>
<evidence type="ECO:0000313" key="2">
    <source>
        <dbReference type="Proteomes" id="UP000270094"/>
    </source>
</evidence>
<gene>
    <name evidence="1" type="ORF">SVUK_LOCUS8168</name>
</gene>
<dbReference type="Proteomes" id="UP000270094">
    <property type="component" value="Unassembled WGS sequence"/>
</dbReference>
<proteinExistence type="predicted"/>
<reference evidence="1 2" key="1">
    <citation type="submission" date="2018-11" db="EMBL/GenBank/DDBJ databases">
        <authorList>
            <consortium name="Pathogen Informatics"/>
        </authorList>
    </citation>
    <scope>NUCLEOTIDE SEQUENCE [LARGE SCALE GENOMIC DNA]</scope>
</reference>
<dbReference type="AlphaFoldDB" id="A0A3P7IJG0"/>
<sequence length="52" mass="5578">MVADSMATKADIPAVMVEIMEVTVEVVEEALVVDTWLTVLRTVAAVAVVMDD</sequence>
<dbReference type="EMBL" id="UYYB01029217">
    <property type="protein sequence ID" value="VDM73170.1"/>
    <property type="molecule type" value="Genomic_DNA"/>
</dbReference>
<protein>
    <submittedName>
        <fullName evidence="1">Uncharacterized protein</fullName>
    </submittedName>
</protein>